<dbReference type="EMBL" id="BMZH01000004">
    <property type="protein sequence ID" value="GHA90589.1"/>
    <property type="molecule type" value="Genomic_DNA"/>
</dbReference>
<evidence type="ECO:0000259" key="1">
    <source>
        <dbReference type="Pfam" id="PF06172"/>
    </source>
</evidence>
<keyword evidence="3" id="KW-1185">Reference proteome</keyword>
<dbReference type="Proteomes" id="UP000634004">
    <property type="component" value="Unassembled WGS sequence"/>
</dbReference>
<evidence type="ECO:0000313" key="3">
    <source>
        <dbReference type="Proteomes" id="UP000634004"/>
    </source>
</evidence>
<dbReference type="PANTHER" id="PTHR33387">
    <property type="entry name" value="RMLC-LIKE JELLY ROLL FOLD PROTEIN"/>
    <property type="match status" value="1"/>
</dbReference>
<comment type="caution">
    <text evidence="2">The sequence shown here is derived from an EMBL/GenBank/DDBJ whole genome shotgun (WGS) entry which is preliminary data.</text>
</comment>
<gene>
    <name evidence="2" type="ORF">GCM10009069_11950</name>
</gene>
<reference evidence="2" key="1">
    <citation type="journal article" date="2014" name="Int. J. Syst. Evol. Microbiol.">
        <title>Complete genome sequence of Corynebacterium casei LMG S-19264T (=DSM 44701T), isolated from a smear-ripened cheese.</title>
        <authorList>
            <consortium name="US DOE Joint Genome Institute (JGI-PGF)"/>
            <person name="Walter F."/>
            <person name="Albersmeier A."/>
            <person name="Kalinowski J."/>
            <person name="Ruckert C."/>
        </authorList>
    </citation>
    <scope>NUCLEOTIDE SEQUENCE</scope>
    <source>
        <strain evidence="2">KCTC 32513</strain>
    </source>
</reference>
<dbReference type="SUPFAM" id="SSF51182">
    <property type="entry name" value="RmlC-like cupins"/>
    <property type="match status" value="1"/>
</dbReference>
<dbReference type="PANTHER" id="PTHR33387:SF3">
    <property type="entry name" value="DUF985 DOMAIN-CONTAINING PROTEIN"/>
    <property type="match status" value="1"/>
</dbReference>
<dbReference type="InterPro" id="IPR014710">
    <property type="entry name" value="RmlC-like_jellyroll"/>
</dbReference>
<dbReference type="CDD" id="cd06121">
    <property type="entry name" value="cupin_YML079wp"/>
    <property type="match status" value="1"/>
</dbReference>
<dbReference type="InterPro" id="IPR011051">
    <property type="entry name" value="RmlC_Cupin_sf"/>
</dbReference>
<sequence>MVDAAITLIEKHGLLPHPEGGFYRETFRSDIQVETAVGPRSAGTAILYLLNGDDVSRLHKIDADEIWHFHEGAALAIHSLLPDGTACIDVLSPDNPQIVVAAGVWFGAELVERNSYCLVGCTVSPGFEFSGFELADPNMLLQTWPNARNVIARLT</sequence>
<dbReference type="RefSeq" id="WP_189496449.1">
    <property type="nucleotide sequence ID" value="NZ_BMZH01000004.1"/>
</dbReference>
<reference evidence="2" key="2">
    <citation type="submission" date="2020-09" db="EMBL/GenBank/DDBJ databases">
        <authorList>
            <person name="Sun Q."/>
            <person name="Kim S."/>
        </authorList>
    </citation>
    <scope>NUCLEOTIDE SEQUENCE</scope>
    <source>
        <strain evidence="2">KCTC 32513</strain>
    </source>
</reference>
<organism evidence="2 3">
    <name type="scientific">Algimonas arctica</name>
    <dbReference type="NCBI Taxonomy" id="1479486"/>
    <lineage>
        <taxon>Bacteria</taxon>
        <taxon>Pseudomonadati</taxon>
        <taxon>Pseudomonadota</taxon>
        <taxon>Alphaproteobacteria</taxon>
        <taxon>Maricaulales</taxon>
        <taxon>Robiginitomaculaceae</taxon>
        <taxon>Algimonas</taxon>
    </lineage>
</organism>
<dbReference type="Pfam" id="PF06172">
    <property type="entry name" value="Cupin_5"/>
    <property type="match status" value="1"/>
</dbReference>
<evidence type="ECO:0000313" key="2">
    <source>
        <dbReference type="EMBL" id="GHA90589.1"/>
    </source>
</evidence>
<dbReference type="InterPro" id="IPR039935">
    <property type="entry name" value="YML079W-like"/>
</dbReference>
<protein>
    <recommendedName>
        <fullName evidence="1">DUF985 domain-containing protein</fullName>
    </recommendedName>
</protein>
<proteinExistence type="predicted"/>
<dbReference type="InterPro" id="IPR009327">
    <property type="entry name" value="Cupin_DUF985"/>
</dbReference>
<dbReference type="Gene3D" id="2.60.120.10">
    <property type="entry name" value="Jelly Rolls"/>
    <property type="match status" value="1"/>
</dbReference>
<accession>A0A8J3CRG1</accession>
<name>A0A8J3CRG1_9PROT</name>
<feature type="domain" description="DUF985" evidence="1">
    <location>
        <begin position="8"/>
        <end position="135"/>
    </location>
</feature>
<dbReference type="AlphaFoldDB" id="A0A8J3CRG1"/>